<evidence type="ECO:0000256" key="1">
    <source>
        <dbReference type="ARBA" id="ARBA00022729"/>
    </source>
</evidence>
<keyword evidence="1" id="KW-0732">Signal</keyword>
<dbReference type="RefSeq" id="WP_248652037.1">
    <property type="nucleotide sequence ID" value="NZ_CP096659.1"/>
</dbReference>
<keyword evidence="5" id="KW-1185">Reference proteome</keyword>
<proteinExistence type="predicted"/>
<evidence type="ECO:0000256" key="2">
    <source>
        <dbReference type="SAM" id="MobiDB-lite"/>
    </source>
</evidence>
<evidence type="ECO:0000259" key="3">
    <source>
        <dbReference type="Pfam" id="PF18204"/>
    </source>
</evidence>
<feature type="compositionally biased region" description="Low complexity" evidence="2">
    <location>
        <begin position="344"/>
        <end position="376"/>
    </location>
</feature>
<reference evidence="4 5" key="1">
    <citation type="submission" date="2022-04" db="EMBL/GenBank/DDBJ databases">
        <title>Diverse halophilic archaea isolated from saline environments.</title>
        <authorList>
            <person name="Cui H.-L."/>
        </authorList>
    </citation>
    <scope>NUCLEOTIDE SEQUENCE [LARGE SCALE GENOMIC DNA]</scope>
    <source>
        <strain evidence="4 5">XZYJT49</strain>
    </source>
</reference>
<feature type="region of interest" description="Disordered" evidence="2">
    <location>
        <begin position="340"/>
        <end position="402"/>
    </location>
</feature>
<sequence length="427" mass="43370">MKRLASALVLLVVTASVVPAATAVAAPAETRQTSGEAYSGTHVSFEVSNSAVTDYAVDNETLLDSVRVQSQSNVEDGGLVDLGASLSAVTRIEGAGLSVGAKTTTEASVRAENGANLTVHDNGRGVLVVESGDQSDYVVANLSSGADASAESDSQVEVTTESGTNGTFLVVGEGNVTVNDEGDVTATLGEDGRLVFRSYPDGKDDGDDRQERLIANGEAKAEAYVMADGGETVVDTVSYGANTTVEAAETAEGEVSFTVNRTTHEGTVLLTSVSEKALNASDGLEVTVDGEAAAEARTYTQLKSAIGSDQSRYVVESAGGASADASADVLVAVNHFSERTVSMQSADSTSETTSDGETTTDDGQTTTGDQTTAADGETTEDGESPGVETNTTTVVDDETDNGASVPGFTGAAAIVALAGAAMLARRR</sequence>
<accession>A0A8U0HY39</accession>
<evidence type="ECO:0000313" key="4">
    <source>
        <dbReference type="EMBL" id="UPV76000.1"/>
    </source>
</evidence>
<organism evidence="4 5">
    <name type="scientific">Halorussus limi</name>
    <dbReference type="NCBI Taxonomy" id="2938695"/>
    <lineage>
        <taxon>Archaea</taxon>
        <taxon>Methanobacteriati</taxon>
        <taxon>Methanobacteriota</taxon>
        <taxon>Stenosarchaea group</taxon>
        <taxon>Halobacteria</taxon>
        <taxon>Halobacteriales</taxon>
        <taxon>Haladaptataceae</taxon>
        <taxon>Halorussus</taxon>
    </lineage>
</organism>
<dbReference type="Proteomes" id="UP000830729">
    <property type="component" value="Chromosome"/>
</dbReference>
<dbReference type="InterPro" id="IPR026371">
    <property type="entry name" value="PGF_CTERM"/>
</dbReference>
<dbReference type="Pfam" id="PF18204">
    <property type="entry name" value="PGF-CTERM"/>
    <property type="match status" value="1"/>
</dbReference>
<feature type="domain" description="PGF-CTERM archaeal protein-sorting signal" evidence="3">
    <location>
        <begin position="405"/>
        <end position="427"/>
    </location>
</feature>
<dbReference type="GeneID" id="72185142"/>
<name>A0A8U0HY39_9EURY</name>
<evidence type="ECO:0000313" key="5">
    <source>
        <dbReference type="Proteomes" id="UP000830729"/>
    </source>
</evidence>
<dbReference type="KEGG" id="halx:M0R89_08045"/>
<dbReference type="AlphaFoldDB" id="A0A8U0HY39"/>
<dbReference type="EMBL" id="CP096659">
    <property type="protein sequence ID" value="UPV76000.1"/>
    <property type="molecule type" value="Genomic_DNA"/>
</dbReference>
<gene>
    <name evidence="4" type="ORF">M0R89_08045</name>
</gene>
<protein>
    <submittedName>
        <fullName evidence="4">PGF-CTERM sorting domain-containing protein</fullName>
    </submittedName>
</protein>